<evidence type="ECO:0000256" key="3">
    <source>
        <dbReference type="PIRSR" id="PIRSR601461-1"/>
    </source>
</evidence>
<organism evidence="9 10">
    <name type="scientific">Circinella minor</name>
    <dbReference type="NCBI Taxonomy" id="1195481"/>
    <lineage>
        <taxon>Eukaryota</taxon>
        <taxon>Fungi</taxon>
        <taxon>Fungi incertae sedis</taxon>
        <taxon>Mucoromycota</taxon>
        <taxon>Mucoromycotina</taxon>
        <taxon>Mucoromycetes</taxon>
        <taxon>Mucorales</taxon>
        <taxon>Lichtheimiaceae</taxon>
        <taxon>Circinella</taxon>
    </lineage>
</organism>
<keyword evidence="7" id="KW-0732">Signal</keyword>
<dbReference type="InterPro" id="IPR034164">
    <property type="entry name" value="Pepsin-like_dom"/>
</dbReference>
<keyword evidence="5" id="KW-0645">Protease</keyword>
<evidence type="ECO:0000256" key="2">
    <source>
        <dbReference type="ARBA" id="ARBA00022750"/>
    </source>
</evidence>
<comment type="caution">
    <text evidence="9">The sequence shown here is derived from an EMBL/GenBank/DDBJ whole genome shotgun (WGS) entry which is preliminary data.</text>
</comment>
<dbReference type="InterPro" id="IPR001969">
    <property type="entry name" value="Aspartic_peptidase_AS"/>
</dbReference>
<feature type="region of interest" description="Disordered" evidence="6">
    <location>
        <begin position="81"/>
        <end position="102"/>
    </location>
</feature>
<feature type="active site" evidence="3">
    <location>
        <position position="383"/>
    </location>
</feature>
<gene>
    <name evidence="9" type="ORF">INT45_007047</name>
</gene>
<sequence length="507" mass="55325">MKSVLTISSVVVAISSAVTIANGTIVPSPAAPSTGGILLDMTRERPPSSLLDFVQESVIDTLDETVSSLLLPHKWSYRGPRMSDLKSHNGEEPNKHINEGDGPKQLAAMKLSSSSSVSSYPPTNNSPSIKTSSNLANTLWSYVIEIGVTLSAKIDIYFILNNSGTPEQKFKVIFDTGSPIVWIPSDDCNEKCPGATTTFEAEKSSTCILEEDNSIIVHYGSGSVKGHIAHDVVSLQDVRVSNQSIGVANSIVANLLSDGINGIIGFAPSKGTSDFNYKSERLPTPMENLVHQKAVERNMFSVYFQPLRDHMDIDTAGGKLALGGLLPQDSYQGEIQWISQVVDENYGDYWAIGLESIQVGDTVIQNDNGETGSKQKQAVGIIDTGTTMIIIKPTIAENVIKSMQHVKYNETLELYTVSCNQVKSLPTLDFHFTEGVKLSLSPEQYTVPEWQLVYWGASDCPIYIVSETLSEEDESGLDFIIGQKFLENYVSIYDGDEHRVGFATARH</sequence>
<keyword evidence="5" id="KW-0378">Hydrolase</keyword>
<feature type="active site" evidence="3">
    <location>
        <position position="175"/>
    </location>
</feature>
<dbReference type="SUPFAM" id="SSF50630">
    <property type="entry name" value="Acid proteases"/>
    <property type="match status" value="1"/>
</dbReference>
<keyword evidence="4" id="KW-1015">Disulfide bond</keyword>
<dbReference type="InterPro" id="IPR001461">
    <property type="entry name" value="Aspartic_peptidase_A1"/>
</dbReference>
<evidence type="ECO:0000256" key="4">
    <source>
        <dbReference type="PIRSR" id="PIRSR601461-2"/>
    </source>
</evidence>
<dbReference type="PRINTS" id="PR00792">
    <property type="entry name" value="PEPSIN"/>
</dbReference>
<dbReference type="Gene3D" id="2.40.70.10">
    <property type="entry name" value="Acid Proteases"/>
    <property type="match status" value="2"/>
</dbReference>
<dbReference type="PANTHER" id="PTHR47966">
    <property type="entry name" value="BETA-SITE APP-CLEAVING ENZYME, ISOFORM A-RELATED"/>
    <property type="match status" value="1"/>
</dbReference>
<dbReference type="PANTHER" id="PTHR47966:SF51">
    <property type="entry name" value="BETA-SITE APP-CLEAVING ENZYME, ISOFORM A-RELATED"/>
    <property type="match status" value="1"/>
</dbReference>
<evidence type="ECO:0000256" key="5">
    <source>
        <dbReference type="RuleBase" id="RU000454"/>
    </source>
</evidence>
<dbReference type="Pfam" id="PF00026">
    <property type="entry name" value="Asp"/>
    <property type="match status" value="1"/>
</dbReference>
<feature type="chain" id="PRO_5034214512" description="Peptidase A1 domain-containing protein" evidence="7">
    <location>
        <begin position="24"/>
        <end position="507"/>
    </location>
</feature>
<dbReference type="OrthoDB" id="660550at2759"/>
<dbReference type="PROSITE" id="PS51767">
    <property type="entry name" value="PEPTIDASE_A1"/>
    <property type="match status" value="1"/>
</dbReference>
<proteinExistence type="inferred from homology"/>
<dbReference type="Proteomes" id="UP000646827">
    <property type="component" value="Unassembled WGS sequence"/>
</dbReference>
<reference evidence="9 10" key="1">
    <citation type="submission" date="2020-12" db="EMBL/GenBank/DDBJ databases">
        <title>Metabolic potential, ecology and presence of endohyphal bacteria is reflected in genomic diversity of Mucoromycotina.</title>
        <authorList>
            <person name="Muszewska A."/>
            <person name="Okrasinska A."/>
            <person name="Steczkiewicz K."/>
            <person name="Drgas O."/>
            <person name="Orlowska M."/>
            <person name="Perlinska-Lenart U."/>
            <person name="Aleksandrzak-Piekarczyk T."/>
            <person name="Szatraj K."/>
            <person name="Zielenkiewicz U."/>
            <person name="Pilsyk S."/>
            <person name="Malc E."/>
            <person name="Mieczkowski P."/>
            <person name="Kruszewska J.S."/>
            <person name="Biernat P."/>
            <person name="Pawlowska J."/>
        </authorList>
    </citation>
    <scope>NUCLEOTIDE SEQUENCE [LARGE SCALE GENOMIC DNA]</scope>
    <source>
        <strain evidence="9 10">CBS 142.35</strain>
    </source>
</reference>
<feature type="signal peptide" evidence="7">
    <location>
        <begin position="1"/>
        <end position="23"/>
    </location>
</feature>
<dbReference type="PROSITE" id="PS00141">
    <property type="entry name" value="ASP_PROTEASE"/>
    <property type="match status" value="2"/>
</dbReference>
<dbReference type="AlphaFoldDB" id="A0A8H7VR78"/>
<evidence type="ECO:0000259" key="8">
    <source>
        <dbReference type="PROSITE" id="PS51767"/>
    </source>
</evidence>
<evidence type="ECO:0000313" key="9">
    <source>
        <dbReference type="EMBL" id="KAG2225803.1"/>
    </source>
</evidence>
<dbReference type="GO" id="GO:0004190">
    <property type="term" value="F:aspartic-type endopeptidase activity"/>
    <property type="evidence" value="ECO:0007669"/>
    <property type="project" value="UniProtKB-KW"/>
</dbReference>
<keyword evidence="10" id="KW-1185">Reference proteome</keyword>
<feature type="disulfide bond" evidence="4">
    <location>
        <begin position="188"/>
        <end position="192"/>
    </location>
</feature>
<dbReference type="InterPro" id="IPR021109">
    <property type="entry name" value="Peptidase_aspartic_dom_sf"/>
</dbReference>
<dbReference type="GO" id="GO:0006508">
    <property type="term" value="P:proteolysis"/>
    <property type="evidence" value="ECO:0007669"/>
    <property type="project" value="UniProtKB-KW"/>
</dbReference>
<dbReference type="CDD" id="cd05471">
    <property type="entry name" value="pepsin_like"/>
    <property type="match status" value="1"/>
</dbReference>
<evidence type="ECO:0000313" key="10">
    <source>
        <dbReference type="Proteomes" id="UP000646827"/>
    </source>
</evidence>
<evidence type="ECO:0000256" key="7">
    <source>
        <dbReference type="SAM" id="SignalP"/>
    </source>
</evidence>
<name>A0A8H7VR78_9FUNG</name>
<protein>
    <recommendedName>
        <fullName evidence="8">Peptidase A1 domain-containing protein</fullName>
    </recommendedName>
</protein>
<comment type="similarity">
    <text evidence="1 5">Belongs to the peptidase A1 family.</text>
</comment>
<evidence type="ECO:0000256" key="1">
    <source>
        <dbReference type="ARBA" id="ARBA00007447"/>
    </source>
</evidence>
<feature type="domain" description="Peptidase A1" evidence="8">
    <location>
        <begin position="157"/>
        <end position="503"/>
    </location>
</feature>
<keyword evidence="2 5" id="KW-0064">Aspartyl protease</keyword>
<evidence type="ECO:0000256" key="6">
    <source>
        <dbReference type="SAM" id="MobiDB-lite"/>
    </source>
</evidence>
<dbReference type="EMBL" id="JAEPRB010000023">
    <property type="protein sequence ID" value="KAG2225803.1"/>
    <property type="molecule type" value="Genomic_DNA"/>
</dbReference>
<accession>A0A8H7VR78</accession>
<dbReference type="InterPro" id="IPR033121">
    <property type="entry name" value="PEPTIDASE_A1"/>
</dbReference>